<dbReference type="EMBL" id="SXFB01000003">
    <property type="protein sequence ID" value="NFV25711.1"/>
    <property type="molecule type" value="Genomic_DNA"/>
</dbReference>
<dbReference type="Proteomes" id="UP000486903">
    <property type="component" value="Unassembled WGS sequence"/>
</dbReference>
<gene>
    <name evidence="1" type="ORF">FDG31_05935</name>
</gene>
<evidence type="ECO:0000313" key="1">
    <source>
        <dbReference type="EMBL" id="NFV25711.1"/>
    </source>
</evidence>
<reference evidence="1 2" key="1">
    <citation type="submission" date="2019-04" db="EMBL/GenBank/DDBJ databases">
        <title>Genome sequencing of Clostridium botulinum Groups I-IV and Clostridium butyricum.</title>
        <authorList>
            <person name="Brunt J."/>
            <person name="Van Vliet A.H.M."/>
            <person name="Stringer S.C."/>
            <person name="Carter A.T."/>
            <person name="Peck M.W."/>
        </authorList>
    </citation>
    <scope>NUCLEOTIDE SEQUENCE [LARGE SCALE GENOMIC DNA]</scope>
    <source>
        <strain evidence="1 2">BL81</strain>
    </source>
</reference>
<accession>A0A6B4JM67</accession>
<evidence type="ECO:0000313" key="2">
    <source>
        <dbReference type="Proteomes" id="UP000486903"/>
    </source>
</evidence>
<protein>
    <submittedName>
        <fullName evidence="1">Uncharacterized protein</fullName>
    </submittedName>
</protein>
<name>A0A6B4JM67_CLOBO</name>
<comment type="caution">
    <text evidence="1">The sequence shown here is derived from an EMBL/GenBank/DDBJ whole genome shotgun (WGS) entry which is preliminary data.</text>
</comment>
<dbReference type="RefSeq" id="WP_003371772.1">
    <property type="nucleotide sequence ID" value="NZ_JACBBA010000003.1"/>
</dbReference>
<dbReference type="AlphaFoldDB" id="A0A6B4JM67"/>
<proteinExistence type="predicted"/>
<organism evidence="1 2">
    <name type="scientific">Clostridium botulinum</name>
    <dbReference type="NCBI Taxonomy" id="1491"/>
    <lineage>
        <taxon>Bacteria</taxon>
        <taxon>Bacillati</taxon>
        <taxon>Bacillota</taxon>
        <taxon>Clostridia</taxon>
        <taxon>Eubacteriales</taxon>
        <taxon>Clostridiaceae</taxon>
        <taxon>Clostridium</taxon>
    </lineage>
</organism>
<sequence length="87" mass="9983">MLDEFIQYQKQELDKSIKETYLNIEIKNINSKLLKLLGSIDGSNKSLGNEVDFLIGELQIAVSNAYYNQGFKDGIEISQEIKEVKRK</sequence>